<evidence type="ECO:0000313" key="1">
    <source>
        <dbReference type="EMBL" id="KAB4168978.1"/>
    </source>
</evidence>
<proteinExistence type="predicted"/>
<dbReference type="EMBL" id="WCUG01000010">
    <property type="protein sequence ID" value="KAB4168978.1"/>
    <property type="molecule type" value="Genomic_DNA"/>
</dbReference>
<reference evidence="1 2" key="1">
    <citation type="journal article" date="2019" name="Nat. Med.">
        <title>A library of human gut bacterial isolates paired with longitudinal multiomics data enables mechanistic microbiome research.</title>
        <authorList>
            <person name="Poyet M."/>
            <person name="Groussin M."/>
            <person name="Gibbons S.M."/>
            <person name="Avila-Pacheco J."/>
            <person name="Jiang X."/>
            <person name="Kearney S.M."/>
            <person name="Perrotta A.R."/>
            <person name="Berdy B."/>
            <person name="Zhao S."/>
            <person name="Lieberman T.D."/>
            <person name="Swanson P.K."/>
            <person name="Smith M."/>
            <person name="Roesemann S."/>
            <person name="Alexander J.E."/>
            <person name="Rich S.A."/>
            <person name="Livny J."/>
            <person name="Vlamakis H."/>
            <person name="Clish C."/>
            <person name="Bullock K."/>
            <person name="Deik A."/>
            <person name="Scott J."/>
            <person name="Pierce K.A."/>
            <person name="Xavier R.J."/>
            <person name="Alm E.J."/>
        </authorList>
    </citation>
    <scope>NUCLEOTIDE SEQUENCE [LARGE SCALE GENOMIC DNA]</scope>
    <source>
        <strain evidence="1 2">BIOML-A27</strain>
    </source>
</reference>
<name>A0A6A2FPT1_BACUN</name>
<comment type="caution">
    <text evidence="1">The sequence shown here is derived from an EMBL/GenBank/DDBJ whole genome shotgun (WGS) entry which is preliminary data.</text>
</comment>
<protein>
    <submittedName>
        <fullName evidence="1">Uncharacterized protein</fullName>
    </submittedName>
</protein>
<sequence length="184" mass="21293">MKKICLYRKENENDSLRLQGRYDGIEEAQDAVKELTESEGNGTIFDYFYKEEDYEEITDRVKTYEDACKVLGVEPINEQNAKAQGFRPDEIARRKLETIAAALNEGWKPDWNNTDQYKYYPYFYIQENAKGKGSAGLSYAHTPYTAANTYASIGSRLCFYASRLARYAGNQFTDLYEQILIEKL</sequence>
<evidence type="ECO:0000313" key="2">
    <source>
        <dbReference type="Proteomes" id="UP000433928"/>
    </source>
</evidence>
<accession>A0A6A2FPT1</accession>
<dbReference type="AlphaFoldDB" id="A0A6A2FPT1"/>
<gene>
    <name evidence="1" type="ORF">GAQ59_13065</name>
</gene>
<dbReference type="Proteomes" id="UP000433928">
    <property type="component" value="Unassembled WGS sequence"/>
</dbReference>
<dbReference type="RefSeq" id="WP_151853630.1">
    <property type="nucleotide sequence ID" value="NZ_WCUD01000117.1"/>
</dbReference>
<organism evidence="1 2">
    <name type="scientific">Bacteroides uniformis</name>
    <dbReference type="NCBI Taxonomy" id="820"/>
    <lineage>
        <taxon>Bacteria</taxon>
        <taxon>Pseudomonadati</taxon>
        <taxon>Bacteroidota</taxon>
        <taxon>Bacteroidia</taxon>
        <taxon>Bacteroidales</taxon>
        <taxon>Bacteroidaceae</taxon>
        <taxon>Bacteroides</taxon>
    </lineage>
</organism>